<dbReference type="EMBL" id="KL363237">
    <property type="protein sequence ID" value="KFD51638.1"/>
    <property type="molecule type" value="Genomic_DNA"/>
</dbReference>
<reference evidence="1 2" key="1">
    <citation type="journal article" date="2014" name="Nat. Genet.">
        <title>Genome and transcriptome of the porcine whipworm Trichuris suis.</title>
        <authorList>
            <person name="Jex A.R."/>
            <person name="Nejsum P."/>
            <person name="Schwarz E.M."/>
            <person name="Hu L."/>
            <person name="Young N.D."/>
            <person name="Hall R.S."/>
            <person name="Korhonen P.K."/>
            <person name="Liao S."/>
            <person name="Thamsborg S."/>
            <person name="Xia J."/>
            <person name="Xu P."/>
            <person name="Wang S."/>
            <person name="Scheerlinck J.P."/>
            <person name="Hofmann A."/>
            <person name="Sternberg P.W."/>
            <person name="Wang J."/>
            <person name="Gasser R.B."/>
        </authorList>
    </citation>
    <scope>NUCLEOTIDE SEQUENCE [LARGE SCALE GENOMIC DNA]</scope>
    <source>
        <strain evidence="1">DCEP-RM93M</strain>
    </source>
</reference>
<sequence>MRLISKWLIDKFSGYPSSAWLGCSLAQEGCIYKKLFGRPFGYCSALTEWTQFPANSVYGNNYERLLVYASLPPPSSVLRADDGSTLNRQLCYYLYMKWVHRGCKEVERVQFPIVKVAILYLRRISGLVTSFDAICLKLHLSTSDVDVAMSSKKKALRGV</sequence>
<dbReference type="AlphaFoldDB" id="A0A085M342"/>
<organism evidence="1 2">
    <name type="scientific">Trichuris suis</name>
    <name type="common">pig whipworm</name>
    <dbReference type="NCBI Taxonomy" id="68888"/>
    <lineage>
        <taxon>Eukaryota</taxon>
        <taxon>Metazoa</taxon>
        <taxon>Ecdysozoa</taxon>
        <taxon>Nematoda</taxon>
        <taxon>Enoplea</taxon>
        <taxon>Dorylaimia</taxon>
        <taxon>Trichinellida</taxon>
        <taxon>Trichuridae</taxon>
        <taxon>Trichuris</taxon>
    </lineage>
</organism>
<evidence type="ECO:0000313" key="1">
    <source>
        <dbReference type="EMBL" id="KFD51638.1"/>
    </source>
</evidence>
<dbReference type="Proteomes" id="UP000030764">
    <property type="component" value="Unassembled WGS sequence"/>
</dbReference>
<proteinExistence type="predicted"/>
<accession>A0A085M342</accession>
<evidence type="ECO:0000313" key="2">
    <source>
        <dbReference type="Proteomes" id="UP000030764"/>
    </source>
</evidence>
<keyword evidence="2" id="KW-1185">Reference proteome</keyword>
<dbReference type="PROSITE" id="PS51257">
    <property type="entry name" value="PROKAR_LIPOPROTEIN"/>
    <property type="match status" value="1"/>
</dbReference>
<gene>
    <name evidence="1" type="ORF">M513_07517</name>
</gene>
<name>A0A085M342_9BILA</name>
<protein>
    <submittedName>
        <fullName evidence="1">Uncharacterized protein</fullName>
    </submittedName>
</protein>